<protein>
    <submittedName>
        <fullName evidence="2">Uncharacterized protein</fullName>
    </submittedName>
</protein>
<gene>
    <name evidence="2" type="ORF">Ahu01nite_055260</name>
</gene>
<dbReference type="SUPFAM" id="SSF140453">
    <property type="entry name" value="EsxAB dimer-like"/>
    <property type="match status" value="1"/>
</dbReference>
<dbReference type="Proteomes" id="UP000603200">
    <property type="component" value="Unassembled WGS sequence"/>
</dbReference>
<dbReference type="InterPro" id="IPR038332">
    <property type="entry name" value="PPE_sf"/>
</dbReference>
<keyword evidence="1" id="KW-1133">Transmembrane helix</keyword>
<dbReference type="Gene3D" id="1.20.1260.20">
    <property type="entry name" value="PPE superfamily"/>
    <property type="match status" value="1"/>
</dbReference>
<keyword evidence="3" id="KW-1185">Reference proteome</keyword>
<comment type="caution">
    <text evidence="2">The sequence shown here is derived from an EMBL/GenBank/DDBJ whole genome shotgun (WGS) entry which is preliminary data.</text>
</comment>
<organism evidence="2 3">
    <name type="scientific">Winogradskya humida</name>
    <dbReference type="NCBI Taxonomy" id="113566"/>
    <lineage>
        <taxon>Bacteria</taxon>
        <taxon>Bacillati</taxon>
        <taxon>Actinomycetota</taxon>
        <taxon>Actinomycetes</taxon>
        <taxon>Micromonosporales</taxon>
        <taxon>Micromonosporaceae</taxon>
        <taxon>Winogradskya</taxon>
    </lineage>
</organism>
<dbReference type="InterPro" id="IPR036689">
    <property type="entry name" value="ESAT-6-like_sf"/>
</dbReference>
<keyword evidence="1" id="KW-0472">Membrane</keyword>
<dbReference type="EMBL" id="BOMN01000076">
    <property type="protein sequence ID" value="GIE22424.1"/>
    <property type="molecule type" value="Genomic_DNA"/>
</dbReference>
<dbReference type="RefSeq" id="WP_203839515.1">
    <property type="nucleotide sequence ID" value="NZ_BAAATV010000040.1"/>
</dbReference>
<evidence type="ECO:0000313" key="3">
    <source>
        <dbReference type="Proteomes" id="UP000603200"/>
    </source>
</evidence>
<sequence>MSDGSLVADVVSTREPWSGASLADNFQGLLMAVKSEGWVDDLLAGGSLALDIAASALDPFSALLANGLGWAMEYFEPLRSVLDELTGMPDVVASHAATWDNIAAELGDIADELGSRVAGDLPDWHGDAAGAYAAMMGHNVSGLGGLSVVASVMAAATEAAGNLVRFTRDIVRDLIADLVARVIVWAVEAIFVVTIPVIAEQIVAAVVKWSARILGYTTALITSLTNLTRLLNG</sequence>
<feature type="transmembrane region" description="Helical" evidence="1">
    <location>
        <begin position="213"/>
        <end position="231"/>
    </location>
</feature>
<keyword evidence="1" id="KW-0812">Transmembrane</keyword>
<name>A0ABQ3ZV19_9ACTN</name>
<proteinExistence type="predicted"/>
<evidence type="ECO:0000256" key="1">
    <source>
        <dbReference type="SAM" id="Phobius"/>
    </source>
</evidence>
<evidence type="ECO:0000313" key="2">
    <source>
        <dbReference type="EMBL" id="GIE22424.1"/>
    </source>
</evidence>
<feature type="transmembrane region" description="Helical" evidence="1">
    <location>
        <begin position="182"/>
        <end position="207"/>
    </location>
</feature>
<reference evidence="2 3" key="1">
    <citation type="submission" date="2021-01" db="EMBL/GenBank/DDBJ databases">
        <title>Whole genome shotgun sequence of Actinoplanes humidus NBRC 14915.</title>
        <authorList>
            <person name="Komaki H."/>
            <person name="Tamura T."/>
        </authorList>
    </citation>
    <scope>NUCLEOTIDE SEQUENCE [LARGE SCALE GENOMIC DNA]</scope>
    <source>
        <strain evidence="2 3">NBRC 14915</strain>
    </source>
</reference>
<accession>A0ABQ3ZV19</accession>